<dbReference type="InterPro" id="IPR045034">
    <property type="entry name" value="O-acyltransferase_WSD1-like"/>
</dbReference>
<feature type="domain" description="O-acyltransferase WSD1 C-terminal" evidence="13">
    <location>
        <begin position="352"/>
        <end position="495"/>
    </location>
</feature>
<evidence type="ECO:0008006" key="16">
    <source>
        <dbReference type="Google" id="ProtNLM"/>
    </source>
</evidence>
<feature type="transmembrane region" description="Helical" evidence="11">
    <location>
        <begin position="209"/>
        <end position="231"/>
    </location>
</feature>
<dbReference type="InterPro" id="IPR009721">
    <property type="entry name" value="O-acyltransferase_WSD1_C"/>
</dbReference>
<evidence type="ECO:0000313" key="14">
    <source>
        <dbReference type="EMBL" id="KAF6173053.1"/>
    </source>
</evidence>
<keyword evidence="7" id="KW-0012">Acyltransferase</keyword>
<dbReference type="GO" id="GO:0005886">
    <property type="term" value="C:plasma membrane"/>
    <property type="evidence" value="ECO:0007669"/>
    <property type="project" value="UniProtKB-SubCell"/>
</dbReference>
<dbReference type="GO" id="GO:0019432">
    <property type="term" value="P:triglyceride biosynthetic process"/>
    <property type="evidence" value="ECO:0007669"/>
    <property type="project" value="UniProtKB-UniPathway"/>
</dbReference>
<evidence type="ECO:0000313" key="15">
    <source>
        <dbReference type="Proteomes" id="UP000541444"/>
    </source>
</evidence>
<evidence type="ECO:0000256" key="7">
    <source>
        <dbReference type="ARBA" id="ARBA00023315"/>
    </source>
</evidence>
<organism evidence="14 15">
    <name type="scientific">Kingdonia uniflora</name>
    <dbReference type="NCBI Taxonomy" id="39325"/>
    <lineage>
        <taxon>Eukaryota</taxon>
        <taxon>Viridiplantae</taxon>
        <taxon>Streptophyta</taxon>
        <taxon>Embryophyta</taxon>
        <taxon>Tracheophyta</taxon>
        <taxon>Spermatophyta</taxon>
        <taxon>Magnoliopsida</taxon>
        <taxon>Ranunculales</taxon>
        <taxon>Circaeasteraceae</taxon>
        <taxon>Kingdonia</taxon>
    </lineage>
</organism>
<comment type="similarity">
    <text evidence="8">In the N-terminal section; belongs to the long-chain O-acyltransferase family.</text>
</comment>
<dbReference type="OrthoDB" id="619536at2759"/>
<dbReference type="PANTHER" id="PTHR31650:SF1">
    <property type="entry name" value="WAX ESTER SYNTHASE_DIACYLGLYCEROL ACYLTRANSFERASE 4-RELATED"/>
    <property type="match status" value="1"/>
</dbReference>
<comment type="catalytic activity">
    <reaction evidence="9">
        <text>a long chain fatty alcohol + a fatty acyl-CoA = a long-chain alcohol wax ester + CoA</text>
        <dbReference type="Rhea" id="RHEA:38443"/>
        <dbReference type="ChEBI" id="CHEBI:17135"/>
        <dbReference type="ChEBI" id="CHEBI:57287"/>
        <dbReference type="ChEBI" id="CHEBI:77636"/>
        <dbReference type="ChEBI" id="CHEBI:235323"/>
        <dbReference type="EC" id="2.3.1.75"/>
    </reaction>
</comment>
<keyword evidence="11" id="KW-1133">Transmembrane helix</keyword>
<dbReference type="InterPro" id="IPR023213">
    <property type="entry name" value="CAT-like_dom_sf"/>
</dbReference>
<evidence type="ECO:0000256" key="10">
    <source>
        <dbReference type="ARBA" id="ARBA00048109"/>
    </source>
</evidence>
<comment type="pathway">
    <text evidence="4">Lipid metabolism.</text>
</comment>
<dbReference type="SUPFAM" id="SSF52777">
    <property type="entry name" value="CoA-dependent acyltransferases"/>
    <property type="match status" value="1"/>
</dbReference>
<keyword evidence="11" id="KW-0472">Membrane</keyword>
<dbReference type="Pfam" id="PF03007">
    <property type="entry name" value="WS_DGAT_cat"/>
    <property type="match status" value="1"/>
</dbReference>
<comment type="pathway">
    <text evidence="3">Glycerolipid metabolism; triacylglycerol biosynthesis.</text>
</comment>
<dbReference type="Gene3D" id="3.30.559.10">
    <property type="entry name" value="Chloramphenicol acetyltransferase-like domain"/>
    <property type="match status" value="1"/>
</dbReference>
<name>A0A7J7P168_9MAGN</name>
<dbReference type="UniPathway" id="UPA00282"/>
<evidence type="ECO:0000259" key="12">
    <source>
        <dbReference type="Pfam" id="PF03007"/>
    </source>
</evidence>
<comment type="subcellular location">
    <subcellularLocation>
        <location evidence="1">Cell membrane</location>
        <topology evidence="1">Single-pass membrane protein</topology>
    </subcellularLocation>
    <subcellularLocation>
        <location evidence="2">Endoplasmic reticulum membrane</location>
    </subcellularLocation>
</comment>
<comment type="caution">
    <text evidence="14">The sequence shown here is derived from an EMBL/GenBank/DDBJ whole genome shotgun (WGS) entry which is preliminary data.</text>
</comment>
<keyword evidence="11" id="KW-0812">Transmembrane</keyword>
<protein>
    <recommendedName>
        <fullName evidence="16">Diacylglycerol O-acyltransferase</fullName>
    </recommendedName>
</protein>
<accession>A0A7J7P168</accession>
<evidence type="ECO:0000256" key="8">
    <source>
        <dbReference type="ARBA" id="ARBA00024360"/>
    </source>
</evidence>
<evidence type="ECO:0000256" key="11">
    <source>
        <dbReference type="SAM" id="Phobius"/>
    </source>
</evidence>
<keyword evidence="5" id="KW-0808">Transferase</keyword>
<reference evidence="14 15" key="1">
    <citation type="journal article" date="2020" name="IScience">
        <title>Genome Sequencing of the Endangered Kingdonia uniflora (Circaeasteraceae, Ranunculales) Reveals Potential Mechanisms of Evolutionary Specialization.</title>
        <authorList>
            <person name="Sun Y."/>
            <person name="Deng T."/>
            <person name="Zhang A."/>
            <person name="Moore M.J."/>
            <person name="Landis J.B."/>
            <person name="Lin N."/>
            <person name="Zhang H."/>
            <person name="Zhang X."/>
            <person name="Huang J."/>
            <person name="Zhang X."/>
            <person name="Sun H."/>
            <person name="Wang H."/>
        </authorList>
    </citation>
    <scope>NUCLEOTIDE SEQUENCE [LARGE SCALE GENOMIC DNA]</scope>
    <source>
        <strain evidence="14">TB1705</strain>
        <tissue evidence="14">Leaf</tissue>
    </source>
</reference>
<evidence type="ECO:0000256" key="3">
    <source>
        <dbReference type="ARBA" id="ARBA00004771"/>
    </source>
</evidence>
<dbReference type="InterPro" id="IPR004255">
    <property type="entry name" value="O-acyltransferase_WSD1_N"/>
</dbReference>
<evidence type="ECO:0000256" key="6">
    <source>
        <dbReference type="ARBA" id="ARBA00022824"/>
    </source>
</evidence>
<feature type="domain" description="O-acyltransferase WSD1-like N-terminal" evidence="12">
    <location>
        <begin position="102"/>
        <end position="196"/>
    </location>
</feature>
<evidence type="ECO:0000256" key="9">
    <source>
        <dbReference type="ARBA" id="ARBA00047604"/>
    </source>
</evidence>
<evidence type="ECO:0000256" key="1">
    <source>
        <dbReference type="ARBA" id="ARBA00004162"/>
    </source>
</evidence>
<dbReference type="Proteomes" id="UP000541444">
    <property type="component" value="Unassembled WGS sequence"/>
</dbReference>
<dbReference type="GO" id="GO:0004144">
    <property type="term" value="F:diacylglycerol O-acyltransferase activity"/>
    <property type="evidence" value="ECO:0007669"/>
    <property type="project" value="UniProtKB-EC"/>
</dbReference>
<dbReference type="GO" id="GO:0047196">
    <property type="term" value="F:long-chain-alcohol O-fatty-acyltransferase activity"/>
    <property type="evidence" value="ECO:0007669"/>
    <property type="project" value="UniProtKB-EC"/>
</dbReference>
<dbReference type="AlphaFoldDB" id="A0A7J7P168"/>
<evidence type="ECO:0000256" key="4">
    <source>
        <dbReference type="ARBA" id="ARBA00005189"/>
    </source>
</evidence>
<dbReference type="GO" id="GO:0005789">
    <property type="term" value="C:endoplasmic reticulum membrane"/>
    <property type="evidence" value="ECO:0007669"/>
    <property type="project" value="UniProtKB-SubCell"/>
</dbReference>
<dbReference type="EMBL" id="JACGCM010000375">
    <property type="protein sequence ID" value="KAF6173053.1"/>
    <property type="molecule type" value="Genomic_DNA"/>
</dbReference>
<evidence type="ECO:0000256" key="5">
    <source>
        <dbReference type="ARBA" id="ARBA00022679"/>
    </source>
</evidence>
<sequence length="502" mass="56766">MSSTEGLKSRSKALKPLVTARISKSEEKKSMMEEFEPLSPASRLYHERSNNCVIIVIIGSKMKIDPIVFKAGIEKSLVKHSNSRFSCIQVMDKGGNINLVQTKVDLENHVYVPDLDPNMDSPDQFVEDYISNLSKTSIDMSKPLWELYILNVKTAEADALVVFKIHHSIGDGLSISSLLFACARKISDPDQLPTLPFQKISPKKSQFNWWWIFAKIWMAFLWFWNTFVDVWMSTAVIMYLKDVHTPLKGAPGVEFRQKRFVHRTVSLDDVKLVKNSMNATINDVIVGVSTAALSRYLNRRYGDGEDGTDTKINNLPKNIRITASIPVNIRGTAEIRKFAEMMENDETGIKLSNRNGYVLFPFDIALQDNPLDYVHHAKSVIDRKKQSFGPICAFLSSMLIIKFFGYKVAVALFERVFAHITVIFSNVAGPLEEISMFGYPITYIAPSVYGHPEALTLHFQSYANKMTVVLGVDEETIPDPHQLCDDIEKSLKLIKEAVISRQ</sequence>
<proteinExistence type="inferred from homology"/>
<comment type="catalytic activity">
    <reaction evidence="10">
        <text>an acyl-CoA + a 1,2-diacyl-sn-glycerol = a triacyl-sn-glycerol + CoA</text>
        <dbReference type="Rhea" id="RHEA:10868"/>
        <dbReference type="ChEBI" id="CHEBI:17815"/>
        <dbReference type="ChEBI" id="CHEBI:57287"/>
        <dbReference type="ChEBI" id="CHEBI:58342"/>
        <dbReference type="ChEBI" id="CHEBI:64615"/>
        <dbReference type="EC" id="2.3.1.20"/>
    </reaction>
</comment>
<evidence type="ECO:0000256" key="2">
    <source>
        <dbReference type="ARBA" id="ARBA00004586"/>
    </source>
</evidence>
<dbReference type="Pfam" id="PF06974">
    <property type="entry name" value="WS_DGAT_C"/>
    <property type="match status" value="1"/>
</dbReference>
<dbReference type="PANTHER" id="PTHR31650">
    <property type="entry name" value="O-ACYLTRANSFERASE (WSD1-LIKE) FAMILY PROTEIN"/>
    <property type="match status" value="1"/>
</dbReference>
<gene>
    <name evidence="14" type="ORF">GIB67_006429</name>
</gene>
<keyword evidence="15" id="KW-1185">Reference proteome</keyword>
<keyword evidence="6" id="KW-0256">Endoplasmic reticulum</keyword>
<evidence type="ECO:0000259" key="13">
    <source>
        <dbReference type="Pfam" id="PF06974"/>
    </source>
</evidence>